<dbReference type="InterPro" id="IPR016181">
    <property type="entry name" value="Acyl_CoA_acyltransferase"/>
</dbReference>
<evidence type="ECO:0000256" key="3">
    <source>
        <dbReference type="ARBA" id="ARBA00022960"/>
    </source>
</evidence>
<comment type="similarity">
    <text evidence="1">Belongs to the FemABX family.</text>
</comment>
<dbReference type="Pfam" id="PF02388">
    <property type="entry name" value="FemAB"/>
    <property type="match status" value="2"/>
</dbReference>
<dbReference type="EMBL" id="PFWY01000082">
    <property type="protein sequence ID" value="PJA40657.1"/>
    <property type="molecule type" value="Genomic_DNA"/>
</dbReference>
<dbReference type="GO" id="GO:0008360">
    <property type="term" value="P:regulation of cell shape"/>
    <property type="evidence" value="ECO:0007669"/>
    <property type="project" value="UniProtKB-KW"/>
</dbReference>
<dbReference type="Gene3D" id="3.40.630.30">
    <property type="match status" value="1"/>
</dbReference>
<dbReference type="InterPro" id="IPR050644">
    <property type="entry name" value="PG_Glycine_Bridge_Synth"/>
</dbReference>
<proteinExistence type="inferred from homology"/>
<evidence type="ECO:0000313" key="8">
    <source>
        <dbReference type="Proteomes" id="UP000230683"/>
    </source>
</evidence>
<evidence type="ECO:0000256" key="6">
    <source>
        <dbReference type="ARBA" id="ARBA00023316"/>
    </source>
</evidence>
<evidence type="ECO:0008006" key="9">
    <source>
        <dbReference type="Google" id="ProtNLM"/>
    </source>
</evidence>
<dbReference type="GO" id="GO:0009252">
    <property type="term" value="P:peptidoglycan biosynthetic process"/>
    <property type="evidence" value="ECO:0007669"/>
    <property type="project" value="UniProtKB-KW"/>
</dbReference>
<sequence length="318" mass="37418">MPLPLHLHIVQSKEWGEFKHRMDTPPIKTGDIQFTKHRIPMSPFYVGYAPKVNFDLQKFSWNELKAVAKQSKCAFIRFDVPNVLNQQNEHDTETKIISNLNKHCKKSPKNTFTKWNVLLDISKPEAEIQANLNQKTRYNSKLAYRKGVEAKLENNEKGLAVFLRLLYATAKRQGFLPHPNKYYQTVFETLYAKKMANILVAYYESTPIAAWMLFNYDRTLYYPYGGSSTEHRDLMASNLMAWEAIKLGQRLNCKLFDMWGATNDKDSPYWGFTKFKLGYGGELVEYIDSYDFIVNPFVYYSFNFSYDLFWKIRKLFVR</sequence>
<dbReference type="PANTHER" id="PTHR36174">
    <property type="entry name" value="LIPID II:GLYCINE GLYCYLTRANSFERASE"/>
    <property type="match status" value="1"/>
</dbReference>
<name>A0A2M7X3D3_UNCKA</name>
<organism evidence="7 8">
    <name type="scientific">candidate division WWE3 bacterium CG_4_9_14_3_um_filter_34_6</name>
    <dbReference type="NCBI Taxonomy" id="1975079"/>
    <lineage>
        <taxon>Bacteria</taxon>
        <taxon>Katanobacteria</taxon>
    </lineage>
</organism>
<evidence type="ECO:0000256" key="2">
    <source>
        <dbReference type="ARBA" id="ARBA00022679"/>
    </source>
</evidence>
<keyword evidence="4" id="KW-0573">Peptidoglycan synthesis</keyword>
<dbReference type="InterPro" id="IPR003447">
    <property type="entry name" value="FEMABX"/>
</dbReference>
<dbReference type="SUPFAM" id="SSF55729">
    <property type="entry name" value="Acyl-CoA N-acyltransferases (Nat)"/>
    <property type="match status" value="1"/>
</dbReference>
<dbReference type="AlphaFoldDB" id="A0A2M7X3D3"/>
<dbReference type="GO" id="GO:0016755">
    <property type="term" value="F:aminoacyltransferase activity"/>
    <property type="evidence" value="ECO:0007669"/>
    <property type="project" value="InterPro"/>
</dbReference>
<dbReference type="PROSITE" id="PS51191">
    <property type="entry name" value="FEMABX"/>
    <property type="match status" value="1"/>
</dbReference>
<evidence type="ECO:0000256" key="1">
    <source>
        <dbReference type="ARBA" id="ARBA00009943"/>
    </source>
</evidence>
<dbReference type="GO" id="GO:0071555">
    <property type="term" value="P:cell wall organization"/>
    <property type="evidence" value="ECO:0007669"/>
    <property type="project" value="UniProtKB-KW"/>
</dbReference>
<evidence type="ECO:0000313" key="7">
    <source>
        <dbReference type="EMBL" id="PJA40657.1"/>
    </source>
</evidence>
<keyword evidence="2" id="KW-0808">Transferase</keyword>
<dbReference type="Proteomes" id="UP000230683">
    <property type="component" value="Unassembled WGS sequence"/>
</dbReference>
<protein>
    <recommendedName>
        <fullName evidence="9">Peptidoglycan bridge formation protein FemAB</fullName>
    </recommendedName>
</protein>
<accession>A0A2M7X3D3</accession>
<comment type="caution">
    <text evidence="7">The sequence shown here is derived from an EMBL/GenBank/DDBJ whole genome shotgun (WGS) entry which is preliminary data.</text>
</comment>
<reference evidence="8" key="1">
    <citation type="submission" date="2017-09" db="EMBL/GenBank/DDBJ databases">
        <title>Depth-based differentiation of microbial function through sediment-hosted aquifers and enrichment of novel symbionts in the deep terrestrial subsurface.</title>
        <authorList>
            <person name="Probst A.J."/>
            <person name="Ladd B."/>
            <person name="Jarett J.K."/>
            <person name="Geller-Mcgrath D.E."/>
            <person name="Sieber C.M.K."/>
            <person name="Emerson J.B."/>
            <person name="Anantharaman K."/>
            <person name="Thomas B.C."/>
            <person name="Malmstrom R."/>
            <person name="Stieglmeier M."/>
            <person name="Klingl A."/>
            <person name="Woyke T."/>
            <person name="Ryan C.M."/>
            <person name="Banfield J.F."/>
        </authorList>
    </citation>
    <scope>NUCLEOTIDE SEQUENCE [LARGE SCALE GENOMIC DNA]</scope>
</reference>
<keyword evidence="3" id="KW-0133">Cell shape</keyword>
<keyword evidence="5" id="KW-0012">Acyltransferase</keyword>
<dbReference type="PANTHER" id="PTHR36174:SF1">
    <property type="entry name" value="LIPID II:GLYCINE GLYCYLTRANSFERASE"/>
    <property type="match status" value="1"/>
</dbReference>
<evidence type="ECO:0000256" key="4">
    <source>
        <dbReference type="ARBA" id="ARBA00022984"/>
    </source>
</evidence>
<gene>
    <name evidence="7" type="ORF">CO178_01775</name>
</gene>
<evidence type="ECO:0000256" key="5">
    <source>
        <dbReference type="ARBA" id="ARBA00023315"/>
    </source>
</evidence>
<keyword evidence="6" id="KW-0961">Cell wall biogenesis/degradation</keyword>